<feature type="domain" description="Methyltransferase type 11" evidence="1">
    <location>
        <begin position="54"/>
        <end position="145"/>
    </location>
</feature>
<protein>
    <submittedName>
        <fullName evidence="2">Class I SAM-dependent methyltransferase</fullName>
    </submittedName>
</protein>
<comment type="caution">
    <text evidence="2">The sequence shown here is derived from an EMBL/GenBank/DDBJ whole genome shotgun (WGS) entry which is preliminary data.</text>
</comment>
<evidence type="ECO:0000259" key="1">
    <source>
        <dbReference type="Pfam" id="PF08241"/>
    </source>
</evidence>
<dbReference type="AlphaFoldDB" id="A0A4R4W0Z1"/>
<dbReference type="InterPro" id="IPR013216">
    <property type="entry name" value="Methyltransf_11"/>
</dbReference>
<dbReference type="Gene3D" id="3.40.50.150">
    <property type="entry name" value="Vaccinia Virus protein VP39"/>
    <property type="match status" value="1"/>
</dbReference>
<dbReference type="InterPro" id="IPR050508">
    <property type="entry name" value="Methyltransf_Superfamily"/>
</dbReference>
<name>A0A4R4W0Z1_9ACTN</name>
<dbReference type="Proteomes" id="UP000295258">
    <property type="component" value="Unassembled WGS sequence"/>
</dbReference>
<sequence>MATKEIRSWAFDEPIRSSFALPQGVLGRLAGRLMLWLNDPREIVALIGKQNSVLEVGCGPGGLLRGIEARRVCGIDPSPDMLRQAARHNRGRDVELRLGTAADTGLPDGGFDVVVSVNNVAMWPDLEAGVRELRRVARPGGRLLIAWHSAGGRSPIARRNALPEEKLARIAHALGRPTQRHELENLTVLEKRCPG</sequence>
<dbReference type="RefSeq" id="WP_132593490.1">
    <property type="nucleotide sequence ID" value="NZ_SMKO01000012.1"/>
</dbReference>
<dbReference type="Pfam" id="PF08241">
    <property type="entry name" value="Methyltransf_11"/>
    <property type="match status" value="1"/>
</dbReference>
<keyword evidence="2" id="KW-0808">Transferase</keyword>
<accession>A0A4R4W0Z1</accession>
<keyword evidence="3" id="KW-1185">Reference proteome</keyword>
<dbReference type="EMBL" id="SMKO01000012">
    <property type="protein sequence ID" value="TDD10397.1"/>
    <property type="molecule type" value="Genomic_DNA"/>
</dbReference>
<dbReference type="CDD" id="cd02440">
    <property type="entry name" value="AdoMet_MTases"/>
    <property type="match status" value="1"/>
</dbReference>
<reference evidence="2 3" key="1">
    <citation type="submission" date="2019-03" db="EMBL/GenBank/DDBJ databases">
        <title>Draft genome sequences of novel Actinobacteria.</title>
        <authorList>
            <person name="Sahin N."/>
            <person name="Ay H."/>
            <person name="Saygin H."/>
        </authorList>
    </citation>
    <scope>NUCLEOTIDE SEQUENCE [LARGE SCALE GENOMIC DNA]</scope>
    <source>
        <strain evidence="2 3">KC310</strain>
    </source>
</reference>
<gene>
    <name evidence="2" type="ORF">E1292_07780</name>
</gene>
<proteinExistence type="predicted"/>
<evidence type="ECO:0000313" key="3">
    <source>
        <dbReference type="Proteomes" id="UP000295258"/>
    </source>
</evidence>
<keyword evidence="2" id="KW-0489">Methyltransferase</keyword>
<dbReference type="PANTHER" id="PTHR42912:SF93">
    <property type="entry name" value="N6-ADENOSINE-METHYLTRANSFERASE TMT1A"/>
    <property type="match status" value="1"/>
</dbReference>
<dbReference type="SUPFAM" id="SSF53335">
    <property type="entry name" value="S-adenosyl-L-methionine-dependent methyltransferases"/>
    <property type="match status" value="1"/>
</dbReference>
<dbReference type="InterPro" id="IPR029063">
    <property type="entry name" value="SAM-dependent_MTases_sf"/>
</dbReference>
<dbReference type="PANTHER" id="PTHR42912">
    <property type="entry name" value="METHYLTRANSFERASE"/>
    <property type="match status" value="1"/>
</dbReference>
<evidence type="ECO:0000313" key="2">
    <source>
        <dbReference type="EMBL" id="TDD10397.1"/>
    </source>
</evidence>
<organism evidence="2 3">
    <name type="scientific">Nonomuraea deserti</name>
    <dbReference type="NCBI Taxonomy" id="1848322"/>
    <lineage>
        <taxon>Bacteria</taxon>
        <taxon>Bacillati</taxon>
        <taxon>Actinomycetota</taxon>
        <taxon>Actinomycetes</taxon>
        <taxon>Streptosporangiales</taxon>
        <taxon>Streptosporangiaceae</taxon>
        <taxon>Nonomuraea</taxon>
    </lineage>
</organism>
<dbReference type="GO" id="GO:0032259">
    <property type="term" value="P:methylation"/>
    <property type="evidence" value="ECO:0007669"/>
    <property type="project" value="UniProtKB-KW"/>
</dbReference>
<dbReference type="GO" id="GO:0008757">
    <property type="term" value="F:S-adenosylmethionine-dependent methyltransferase activity"/>
    <property type="evidence" value="ECO:0007669"/>
    <property type="project" value="InterPro"/>
</dbReference>